<evidence type="ECO:0000313" key="2">
    <source>
        <dbReference type="Proteomes" id="UP000000457"/>
    </source>
</evidence>
<dbReference type="OrthoDB" id="26859at10239"/>
<dbReference type="Proteomes" id="UP000000457">
    <property type="component" value="Segment"/>
</dbReference>
<keyword evidence="2" id="KW-1185">Reference proteome</keyword>
<accession>K4FAZ6</accession>
<sequence length="140" mass="16322">MKLDVRGYSEGGYCFLYDGKPVSIHEAMVANGGKFSKRTTNALNRRNLPSVEWLKVFEKDVATLHTGLDAPGARKVLRDHYNIDVLKRDYYHLSSSEVYDLKTVYKMCKYKVTVKEPAHSEMYYFFQYLSRKDVHPLEKN</sequence>
<dbReference type="KEGG" id="vg:13993749"/>
<organism evidence="1 2">
    <name type="scientific">Cronobacter phage vB_CsaM_GAP32</name>
    <dbReference type="NCBI Taxonomy" id="1141136"/>
    <lineage>
        <taxon>Viruses</taxon>
        <taxon>Duplodnaviria</taxon>
        <taxon>Heunggongvirae</taxon>
        <taxon>Uroviricota</taxon>
        <taxon>Caudoviricetes</taxon>
        <taxon>Mimasvirus</taxon>
        <taxon>Mimasvirus GAP32</taxon>
    </lineage>
</organism>
<gene>
    <name evidence="1" type="ORF">GAP32_012</name>
</gene>
<name>K4FAZ6_9CAUD</name>
<evidence type="ECO:0000313" key="1">
    <source>
        <dbReference type="EMBL" id="AFC21459.1"/>
    </source>
</evidence>
<dbReference type="EMBL" id="JN882285">
    <property type="protein sequence ID" value="AFC21459.1"/>
    <property type="molecule type" value="Genomic_DNA"/>
</dbReference>
<dbReference type="RefSeq" id="YP_006987114.1">
    <property type="nucleotide sequence ID" value="NC_019401.1"/>
</dbReference>
<protein>
    <submittedName>
        <fullName evidence="1">Uncharacterized protein</fullName>
    </submittedName>
</protein>
<reference evidence="1 2" key="1">
    <citation type="journal article" date="2014" name="Virology">
        <title>Supersize me: Cronobacter sakazakii phage GAP32.</title>
        <authorList>
            <person name="Abbasifar R."/>
            <person name="Griffiths M.W."/>
            <person name="Sabour P.M."/>
            <person name="Ackermann H.-W."/>
            <person name="Vandersteegen K."/>
            <person name="Lavigne R."/>
            <person name="Noben J.-P."/>
            <person name="Villa A.A."/>
            <person name="Abbasifar A."/>
            <person name="Nash J.H.E."/>
            <person name="Kropinski A.M."/>
        </authorList>
    </citation>
    <scope>NUCLEOTIDE SEQUENCE [LARGE SCALE GENOMIC DNA]</scope>
    <source>
        <strain evidence="1">GAP-32</strain>
    </source>
</reference>
<proteinExistence type="predicted"/>
<dbReference type="GeneID" id="13993749"/>